<evidence type="ECO:0000256" key="2">
    <source>
        <dbReference type="ARBA" id="ARBA00009399"/>
    </source>
</evidence>
<evidence type="ECO:0000256" key="4">
    <source>
        <dbReference type="ARBA" id="ARBA00022989"/>
    </source>
</evidence>
<dbReference type="InterPro" id="IPR051401">
    <property type="entry name" value="GtrA_CellWall_Glycosyl"/>
</dbReference>
<dbReference type="PANTHER" id="PTHR38459">
    <property type="entry name" value="PROPHAGE BACTOPRENOL-LINKED GLUCOSE TRANSLOCASE HOMOLOG"/>
    <property type="match status" value="1"/>
</dbReference>
<evidence type="ECO:0000259" key="7">
    <source>
        <dbReference type="Pfam" id="PF04138"/>
    </source>
</evidence>
<feature type="transmembrane region" description="Helical" evidence="6">
    <location>
        <begin position="96"/>
        <end position="117"/>
    </location>
</feature>
<keyword evidence="4 6" id="KW-1133">Transmembrane helix</keyword>
<proteinExistence type="inferred from homology"/>
<feature type="transmembrane region" description="Helical" evidence="6">
    <location>
        <begin position="9"/>
        <end position="31"/>
    </location>
</feature>
<accession>A0ABQ3G3L5</accession>
<keyword evidence="3 6" id="KW-0812">Transmembrane</keyword>
<sequence length="121" mass="13239">MKIPRWAKFLIGGGFNTIASYGVYLLLHLWFSYHVAYAIAYVAGIALSYVINSTFVFSQSLSWGRFFAFPSVYVVQYIVSASLLGLIVNLGVGEKVAPLVVSAVTVPATFVLTKLVLRVRG</sequence>
<comment type="caution">
    <text evidence="8">The sequence shown here is derived from an EMBL/GenBank/DDBJ whole genome shotgun (WGS) entry which is preliminary data.</text>
</comment>
<feature type="domain" description="GtrA/DPMS transmembrane" evidence="7">
    <location>
        <begin position="8"/>
        <end position="116"/>
    </location>
</feature>
<dbReference type="Proteomes" id="UP000626210">
    <property type="component" value="Unassembled WGS sequence"/>
</dbReference>
<dbReference type="PANTHER" id="PTHR38459:SF1">
    <property type="entry name" value="PROPHAGE BACTOPRENOL-LINKED GLUCOSE TRANSLOCASE HOMOLOG"/>
    <property type="match status" value="1"/>
</dbReference>
<comment type="similarity">
    <text evidence="2">Belongs to the GtrA family.</text>
</comment>
<keyword evidence="9" id="KW-1185">Reference proteome</keyword>
<name>A0ABQ3G3L5_9BURK</name>
<dbReference type="GO" id="GO:0016740">
    <property type="term" value="F:transferase activity"/>
    <property type="evidence" value="ECO:0007669"/>
    <property type="project" value="UniProtKB-KW"/>
</dbReference>
<evidence type="ECO:0000256" key="1">
    <source>
        <dbReference type="ARBA" id="ARBA00004141"/>
    </source>
</evidence>
<keyword evidence="8" id="KW-0808">Transferase</keyword>
<evidence type="ECO:0000256" key="3">
    <source>
        <dbReference type="ARBA" id="ARBA00022692"/>
    </source>
</evidence>
<evidence type="ECO:0000313" key="8">
    <source>
        <dbReference type="EMBL" id="GHC87718.1"/>
    </source>
</evidence>
<feature type="transmembrane region" description="Helical" evidence="6">
    <location>
        <begin position="37"/>
        <end position="57"/>
    </location>
</feature>
<gene>
    <name evidence="8" type="ORF">GCM10007320_34230</name>
</gene>
<reference evidence="9" key="1">
    <citation type="journal article" date="2019" name="Int. J. Syst. Evol. Microbiol.">
        <title>The Global Catalogue of Microorganisms (GCM) 10K type strain sequencing project: providing services to taxonomists for standard genome sequencing and annotation.</title>
        <authorList>
            <consortium name="The Broad Institute Genomics Platform"/>
            <consortium name="The Broad Institute Genome Sequencing Center for Infectious Disease"/>
            <person name="Wu L."/>
            <person name="Ma J."/>
        </authorList>
    </citation>
    <scope>NUCLEOTIDE SEQUENCE [LARGE SCALE GENOMIC DNA]</scope>
    <source>
        <strain evidence="9">KCTC 23314</strain>
    </source>
</reference>
<organism evidence="8 9">
    <name type="scientific">Pseudorhodoferax aquiterrae</name>
    <dbReference type="NCBI Taxonomy" id="747304"/>
    <lineage>
        <taxon>Bacteria</taxon>
        <taxon>Pseudomonadati</taxon>
        <taxon>Pseudomonadota</taxon>
        <taxon>Betaproteobacteria</taxon>
        <taxon>Burkholderiales</taxon>
        <taxon>Comamonadaceae</taxon>
    </lineage>
</organism>
<feature type="transmembrane region" description="Helical" evidence="6">
    <location>
        <begin position="66"/>
        <end position="90"/>
    </location>
</feature>
<dbReference type="InterPro" id="IPR007267">
    <property type="entry name" value="GtrA_DPMS_TM"/>
</dbReference>
<dbReference type="RefSeq" id="WP_189688149.1">
    <property type="nucleotide sequence ID" value="NZ_BMYK01000010.1"/>
</dbReference>
<protein>
    <submittedName>
        <fullName evidence="8">Sugar transferase</fullName>
    </submittedName>
</protein>
<dbReference type="EMBL" id="BMYK01000010">
    <property type="protein sequence ID" value="GHC87718.1"/>
    <property type="molecule type" value="Genomic_DNA"/>
</dbReference>
<evidence type="ECO:0000256" key="5">
    <source>
        <dbReference type="ARBA" id="ARBA00023136"/>
    </source>
</evidence>
<dbReference type="Pfam" id="PF04138">
    <property type="entry name" value="GtrA_DPMS_TM"/>
    <property type="match status" value="1"/>
</dbReference>
<comment type="subcellular location">
    <subcellularLocation>
        <location evidence="1">Membrane</location>
        <topology evidence="1">Multi-pass membrane protein</topology>
    </subcellularLocation>
</comment>
<evidence type="ECO:0000313" key="9">
    <source>
        <dbReference type="Proteomes" id="UP000626210"/>
    </source>
</evidence>
<keyword evidence="5 6" id="KW-0472">Membrane</keyword>
<evidence type="ECO:0000256" key="6">
    <source>
        <dbReference type="SAM" id="Phobius"/>
    </source>
</evidence>